<reference evidence="1" key="1">
    <citation type="submission" date="2019-08" db="EMBL/GenBank/DDBJ databases">
        <authorList>
            <person name="Kucharzyk K."/>
            <person name="Murdoch R.W."/>
            <person name="Higgins S."/>
            <person name="Loffler F."/>
        </authorList>
    </citation>
    <scope>NUCLEOTIDE SEQUENCE</scope>
</reference>
<protein>
    <submittedName>
        <fullName evidence="1">Uncharacterized protein</fullName>
    </submittedName>
</protein>
<organism evidence="1">
    <name type="scientific">bioreactor metagenome</name>
    <dbReference type="NCBI Taxonomy" id="1076179"/>
    <lineage>
        <taxon>unclassified sequences</taxon>
        <taxon>metagenomes</taxon>
        <taxon>ecological metagenomes</taxon>
    </lineage>
</organism>
<accession>A0A645D8D3</accession>
<proteinExistence type="predicted"/>
<dbReference type="EMBL" id="VSSQ01033562">
    <property type="protein sequence ID" value="MPM85203.1"/>
    <property type="molecule type" value="Genomic_DNA"/>
</dbReference>
<evidence type="ECO:0000313" key="1">
    <source>
        <dbReference type="EMBL" id="MPM85203.1"/>
    </source>
</evidence>
<sequence>MHVLGVIVHVVEMNHALLMGLHNFRGQQQALGDVLGHLARHIVPLNGIHGGIFIGVFLHDLLIVALDEAENLVIGGVGGPGQRPGIAIADIALRRFIGAVAHQLCLHQLLNFLHVQRPSNLLRRGFHIQRDLLHLGRRQLRRLPARKVRLFNRRCDFFPVKARFTAVSFDNFHNVSAAPFCRKAKNFFPTFFYVNQTVL</sequence>
<gene>
    <name evidence="1" type="ORF">SDC9_132281</name>
</gene>
<dbReference type="AlphaFoldDB" id="A0A645D8D3"/>
<name>A0A645D8D3_9ZZZZ</name>
<comment type="caution">
    <text evidence="1">The sequence shown here is derived from an EMBL/GenBank/DDBJ whole genome shotgun (WGS) entry which is preliminary data.</text>
</comment>